<dbReference type="EMBL" id="SRYW01000002">
    <property type="protein sequence ID" value="TGY36431.1"/>
    <property type="molecule type" value="Genomic_DNA"/>
</dbReference>
<keyword evidence="1" id="KW-0812">Transmembrane</keyword>
<reference evidence="2 3" key="1">
    <citation type="submission" date="2019-04" db="EMBL/GenBank/DDBJ databases">
        <title>Microbes associate with the intestines of laboratory mice.</title>
        <authorList>
            <person name="Navarre W."/>
            <person name="Wong E."/>
            <person name="Huang K."/>
            <person name="Tropini C."/>
            <person name="Ng K."/>
            <person name="Yu B."/>
        </authorList>
    </citation>
    <scope>NUCLEOTIDE SEQUENCE [LARGE SCALE GENOMIC DNA]</scope>
    <source>
        <strain evidence="2 3">NM62_B4-13</strain>
    </source>
</reference>
<proteinExistence type="predicted"/>
<dbReference type="RefSeq" id="WP_136003236.1">
    <property type="nucleotide sequence ID" value="NZ_SRYW01000002.1"/>
</dbReference>
<gene>
    <name evidence="2" type="ORF">E5352_02750</name>
</gene>
<protein>
    <submittedName>
        <fullName evidence="2">Uncharacterized protein</fullName>
    </submittedName>
</protein>
<evidence type="ECO:0000313" key="3">
    <source>
        <dbReference type="Proteomes" id="UP000306631"/>
    </source>
</evidence>
<accession>A0A4S2D6G4</accession>
<comment type="caution">
    <text evidence="2">The sequence shown here is derived from an EMBL/GenBank/DDBJ whole genome shotgun (WGS) entry which is preliminary data.</text>
</comment>
<name>A0A4S2D6G4_STEMA</name>
<dbReference type="OrthoDB" id="6042314at2"/>
<dbReference type="AlphaFoldDB" id="A0A4S2D6G4"/>
<keyword evidence="1" id="KW-0472">Membrane</keyword>
<dbReference type="Proteomes" id="UP000306631">
    <property type="component" value="Unassembled WGS sequence"/>
</dbReference>
<feature type="transmembrane region" description="Helical" evidence="1">
    <location>
        <begin position="15"/>
        <end position="35"/>
    </location>
</feature>
<organism evidence="2 3">
    <name type="scientific">Stenotrophomonas maltophilia</name>
    <name type="common">Pseudomonas maltophilia</name>
    <name type="synonym">Xanthomonas maltophilia</name>
    <dbReference type="NCBI Taxonomy" id="40324"/>
    <lineage>
        <taxon>Bacteria</taxon>
        <taxon>Pseudomonadati</taxon>
        <taxon>Pseudomonadota</taxon>
        <taxon>Gammaproteobacteria</taxon>
        <taxon>Lysobacterales</taxon>
        <taxon>Lysobacteraceae</taxon>
        <taxon>Stenotrophomonas</taxon>
        <taxon>Stenotrophomonas maltophilia group</taxon>
    </lineage>
</organism>
<sequence>MTPVTPHLHRHLRRYLLLALMSATTVFGLACWAVLTTEPGCLLAQGHWSSGARQCYTRLCLLQGDCGQMASPITHCGRVQPGDSRRHVYFELGNPLRDAGTTAWWTADKVGGGEIRARFENDRLVNLACPVQP</sequence>
<evidence type="ECO:0000313" key="2">
    <source>
        <dbReference type="EMBL" id="TGY36431.1"/>
    </source>
</evidence>
<evidence type="ECO:0000256" key="1">
    <source>
        <dbReference type="SAM" id="Phobius"/>
    </source>
</evidence>
<keyword evidence="1" id="KW-1133">Transmembrane helix</keyword>